<proteinExistence type="predicted"/>
<evidence type="ECO:0000313" key="2">
    <source>
        <dbReference type="Proteomes" id="UP000003477"/>
    </source>
</evidence>
<dbReference type="AlphaFoldDB" id="G5J221"/>
<protein>
    <submittedName>
        <fullName evidence="1">Uncharacterized protein</fullName>
    </submittedName>
</protein>
<dbReference type="EMBL" id="AESD01000236">
    <property type="protein sequence ID" value="EHJ13776.1"/>
    <property type="molecule type" value="Genomic_DNA"/>
</dbReference>
<gene>
    <name evidence="1" type="ORF">CWATWH0003_1556</name>
</gene>
<evidence type="ECO:0000313" key="1">
    <source>
        <dbReference type="EMBL" id="EHJ13776.1"/>
    </source>
</evidence>
<sequence>MDNDVSSELGVRSSEFGVRSYSSRQGSAGHFSVACSLLPVPCSLKI</sequence>
<reference evidence="1 2" key="1">
    <citation type="journal article" date="2011" name="Front. Microbiol.">
        <title>Two Strains of Crocosphaera watsonii with Highly Conserved Genomes are Distinguished by Strain-Specific Features.</title>
        <authorList>
            <person name="Bench S.R."/>
            <person name="Ilikchyan I.N."/>
            <person name="Tripp H.J."/>
            <person name="Zehr J.P."/>
        </authorList>
    </citation>
    <scope>NUCLEOTIDE SEQUENCE [LARGE SCALE GENOMIC DNA]</scope>
    <source>
        <strain evidence="1 2">WH 0003</strain>
    </source>
</reference>
<dbReference type="PATRIC" id="fig|423471.3.peg.1451"/>
<accession>G5J221</accession>
<name>G5J221_CROWT</name>
<organism evidence="1 2">
    <name type="scientific">Crocosphaera watsonii WH 0003</name>
    <dbReference type="NCBI Taxonomy" id="423471"/>
    <lineage>
        <taxon>Bacteria</taxon>
        <taxon>Bacillati</taxon>
        <taxon>Cyanobacteriota</taxon>
        <taxon>Cyanophyceae</taxon>
        <taxon>Oscillatoriophycideae</taxon>
        <taxon>Chroococcales</taxon>
        <taxon>Aphanothecaceae</taxon>
        <taxon>Crocosphaera</taxon>
    </lineage>
</organism>
<comment type="caution">
    <text evidence="1">The sequence shown here is derived from an EMBL/GenBank/DDBJ whole genome shotgun (WGS) entry which is preliminary data.</text>
</comment>
<dbReference type="Proteomes" id="UP000003477">
    <property type="component" value="Unassembled WGS sequence"/>
</dbReference>